<protein>
    <submittedName>
        <fullName evidence="1">Uncharacterized protein</fullName>
    </submittedName>
</protein>
<gene>
    <name evidence="1" type="ORF">CK203_105730</name>
</gene>
<evidence type="ECO:0000313" key="2">
    <source>
        <dbReference type="Proteomes" id="UP000288805"/>
    </source>
</evidence>
<comment type="caution">
    <text evidence="1">The sequence shown here is derived from an EMBL/GenBank/DDBJ whole genome shotgun (WGS) entry which is preliminary data.</text>
</comment>
<dbReference type="EMBL" id="QGNW01000860">
    <property type="protein sequence ID" value="RVW60452.1"/>
    <property type="molecule type" value="Genomic_DNA"/>
</dbReference>
<accession>A0A438FKD6</accession>
<name>A0A438FKD6_VITVI</name>
<sequence length="87" mass="9175">MAILYALVARGPWCFLSSAPSPATLAPSLVGFLRSCLPRPIPGSVSRRIATYSTYSEPMDSRSFAWPTTPSEFGGDGSVCLSSSTSV</sequence>
<proteinExistence type="predicted"/>
<dbReference type="Proteomes" id="UP000288805">
    <property type="component" value="Unassembled WGS sequence"/>
</dbReference>
<evidence type="ECO:0000313" key="1">
    <source>
        <dbReference type="EMBL" id="RVW60452.1"/>
    </source>
</evidence>
<reference evidence="1 2" key="1">
    <citation type="journal article" date="2018" name="PLoS Genet.">
        <title>Population sequencing reveals clonal diversity and ancestral inbreeding in the grapevine cultivar Chardonnay.</title>
        <authorList>
            <person name="Roach M.J."/>
            <person name="Johnson D.L."/>
            <person name="Bohlmann J."/>
            <person name="van Vuuren H.J."/>
            <person name="Jones S.J."/>
            <person name="Pretorius I.S."/>
            <person name="Schmidt S.A."/>
            <person name="Borneman A.R."/>
        </authorList>
    </citation>
    <scope>NUCLEOTIDE SEQUENCE [LARGE SCALE GENOMIC DNA]</scope>
    <source>
        <strain evidence="2">cv. Chardonnay</strain>
        <tissue evidence="1">Leaf</tissue>
    </source>
</reference>
<organism evidence="1 2">
    <name type="scientific">Vitis vinifera</name>
    <name type="common">Grape</name>
    <dbReference type="NCBI Taxonomy" id="29760"/>
    <lineage>
        <taxon>Eukaryota</taxon>
        <taxon>Viridiplantae</taxon>
        <taxon>Streptophyta</taxon>
        <taxon>Embryophyta</taxon>
        <taxon>Tracheophyta</taxon>
        <taxon>Spermatophyta</taxon>
        <taxon>Magnoliopsida</taxon>
        <taxon>eudicotyledons</taxon>
        <taxon>Gunneridae</taxon>
        <taxon>Pentapetalae</taxon>
        <taxon>rosids</taxon>
        <taxon>Vitales</taxon>
        <taxon>Vitaceae</taxon>
        <taxon>Viteae</taxon>
        <taxon>Vitis</taxon>
    </lineage>
</organism>
<dbReference type="AlphaFoldDB" id="A0A438FKD6"/>